<reference evidence="3 6" key="3">
    <citation type="submission" date="2016-10" db="EMBL/GenBank/DDBJ databases">
        <title>Genome sequence of Nocardia seriolae strain EM150506, isolated from Anguila japonica.</title>
        <authorList>
            <person name="Han H.-J."/>
        </authorList>
    </citation>
    <scope>NUCLEOTIDE SEQUENCE [LARGE SCALE GENOMIC DNA]</scope>
    <source>
        <strain evidence="3 6">EM150506</strain>
    </source>
</reference>
<dbReference type="GO" id="GO:0046990">
    <property type="term" value="F:N-hydroxyarylamine O-acetyltransferase activity"/>
    <property type="evidence" value="ECO:0007669"/>
    <property type="project" value="UniProtKB-EC"/>
</dbReference>
<name>A0ABC8ATS7_9NOCA</name>
<dbReference type="AlphaFoldDB" id="A0ABC8ATS7"/>
<keyword evidence="3" id="KW-0808">Transferase</keyword>
<dbReference type="InterPro" id="IPR038765">
    <property type="entry name" value="Papain-like_cys_pep_sf"/>
</dbReference>
<protein>
    <submittedName>
        <fullName evidence="3 4">Acetyltransferase</fullName>
        <ecNumber evidence="3">2.3.1.118</ecNumber>
    </submittedName>
</protein>
<dbReference type="Gene3D" id="3.30.2140.10">
    <property type="entry name" value="Arylamine N-acetyltransferase"/>
    <property type="match status" value="1"/>
</dbReference>
<dbReference type="KEGG" id="nsr:NS506_03473"/>
<evidence type="ECO:0000256" key="2">
    <source>
        <dbReference type="RuleBase" id="RU003452"/>
    </source>
</evidence>
<dbReference type="Gene3D" id="2.40.128.150">
    <property type="entry name" value="Cysteine proteinases"/>
    <property type="match status" value="1"/>
</dbReference>
<sequence length="297" mass="33497">MTTPVDPSYTWQGEDLDLDAYLTRIGFTGERTPTLATLRELVRAHTTVIPFENLEIILGRGIPLDPDSLRDKMIRRRRGGYCYENVGLFAAALERIGFEFTAMSGRVTRGAVNLRPATHALLRVKAADDPRFWLCDVGFGWGPLEPVELTPNRGEFSTGAWRFRLERTLDAVGGELWTLYQFGRDGFVDRYTFATTPQYRIDFAVGNHYVSTSERSPFVMRPFVQRFHAEVHHQLDGTTWTTSHPDGSEEVRELEVAELPKVLAEVFDVELDAADAAQLERAQWPAAVRASDSVKSS</sequence>
<keyword evidence="5" id="KW-1185">Reference proteome</keyword>
<evidence type="ECO:0000313" key="5">
    <source>
        <dbReference type="Proteomes" id="UP000037179"/>
    </source>
</evidence>
<dbReference type="GeneID" id="93375939"/>
<accession>A0ABC8ATS7</accession>
<comment type="similarity">
    <text evidence="1 2">Belongs to the arylamine N-acetyltransferase family.</text>
</comment>
<dbReference type="PRINTS" id="PR01543">
    <property type="entry name" value="ANATRNSFRASE"/>
</dbReference>
<dbReference type="EMBL" id="BBYQ01000151">
    <property type="protein sequence ID" value="GAP32309.1"/>
    <property type="molecule type" value="Genomic_DNA"/>
</dbReference>
<keyword evidence="3" id="KW-0012">Acyltransferase</keyword>
<evidence type="ECO:0000313" key="3">
    <source>
        <dbReference type="EMBL" id="APA97525.1"/>
    </source>
</evidence>
<evidence type="ECO:0000313" key="4">
    <source>
        <dbReference type="EMBL" id="GAP32309.1"/>
    </source>
</evidence>
<dbReference type="SUPFAM" id="SSF54001">
    <property type="entry name" value="Cysteine proteinases"/>
    <property type="match status" value="1"/>
</dbReference>
<dbReference type="EMBL" id="CP017839">
    <property type="protein sequence ID" value="APA97525.1"/>
    <property type="molecule type" value="Genomic_DNA"/>
</dbReference>
<dbReference type="Proteomes" id="UP000037179">
    <property type="component" value="Unassembled WGS sequence"/>
</dbReference>
<dbReference type="InterPro" id="IPR001447">
    <property type="entry name" value="Arylamine_N-AcTrfase"/>
</dbReference>
<proteinExistence type="inferred from homology"/>
<reference evidence="5" key="1">
    <citation type="submission" date="2015-07" db="EMBL/GenBank/DDBJ databases">
        <title>Nocardia seriolae U-1 whole genome shotgun sequence.</title>
        <authorList>
            <person name="Imajoh M."/>
            <person name="Fukumoto Y."/>
            <person name="Sukeda M."/>
            <person name="Yamane J."/>
            <person name="Yamasaki K."/>
            <person name="Shimizu M."/>
            <person name="Ohnishi K."/>
            <person name="Oshima S."/>
        </authorList>
    </citation>
    <scope>NUCLEOTIDE SEQUENCE [LARGE SCALE GENOMIC DNA]</scope>
    <source>
        <strain evidence="5">U-1</strain>
    </source>
</reference>
<organism evidence="3 6">
    <name type="scientific">Nocardia seriolae</name>
    <dbReference type="NCBI Taxonomy" id="37332"/>
    <lineage>
        <taxon>Bacteria</taxon>
        <taxon>Bacillati</taxon>
        <taxon>Actinomycetota</taxon>
        <taxon>Actinomycetes</taxon>
        <taxon>Mycobacteriales</taxon>
        <taxon>Nocardiaceae</taxon>
        <taxon>Nocardia</taxon>
    </lineage>
</organism>
<dbReference type="EC" id="2.3.1.118" evidence="3"/>
<dbReference type="PANTHER" id="PTHR11786:SF0">
    <property type="entry name" value="ARYLAMINE N-ACETYLTRANSFERASE 4-RELATED"/>
    <property type="match status" value="1"/>
</dbReference>
<evidence type="ECO:0000313" key="6">
    <source>
        <dbReference type="Proteomes" id="UP000180166"/>
    </source>
</evidence>
<dbReference type="PANTHER" id="PTHR11786">
    <property type="entry name" value="N-HYDROXYARYLAMINE O-ACETYLTRANSFERASE"/>
    <property type="match status" value="1"/>
</dbReference>
<dbReference type="RefSeq" id="WP_045439627.1">
    <property type="nucleotide sequence ID" value="NZ_AP028459.1"/>
</dbReference>
<dbReference type="Pfam" id="PF00797">
    <property type="entry name" value="Acetyltransf_2"/>
    <property type="match status" value="1"/>
</dbReference>
<gene>
    <name evidence="3" type="primary">nhoA</name>
    <name evidence="3" type="ORF">NS506_03473</name>
    <name evidence="4" type="ORF">NSK11_contig00151-0005</name>
</gene>
<evidence type="ECO:0000256" key="1">
    <source>
        <dbReference type="ARBA" id="ARBA00006547"/>
    </source>
</evidence>
<reference evidence="4 5" key="2">
    <citation type="journal article" date="2016" name="Genome Announc.">
        <title>Draft Genome Sequence of Erythromycin- and Oxytetracycline-Sensitive Nocardia seriolae Strain U-1 (NBRC 110359).</title>
        <authorList>
            <person name="Imajoh M."/>
            <person name="Sukeda M."/>
            <person name="Shimizu M."/>
            <person name="Yamane J."/>
            <person name="Ohnishi K."/>
            <person name="Oshima S."/>
        </authorList>
    </citation>
    <scope>NUCLEOTIDE SEQUENCE [LARGE SCALE GENOMIC DNA]</scope>
    <source>
        <strain evidence="4 5">U-1</strain>
    </source>
</reference>
<dbReference type="Proteomes" id="UP000180166">
    <property type="component" value="Chromosome"/>
</dbReference>